<accession>A0ACC1Z3W4</accession>
<organism evidence="1 2">
    <name type="scientific">Melia azedarach</name>
    <name type="common">Chinaberry tree</name>
    <dbReference type="NCBI Taxonomy" id="155640"/>
    <lineage>
        <taxon>Eukaryota</taxon>
        <taxon>Viridiplantae</taxon>
        <taxon>Streptophyta</taxon>
        <taxon>Embryophyta</taxon>
        <taxon>Tracheophyta</taxon>
        <taxon>Spermatophyta</taxon>
        <taxon>Magnoliopsida</taxon>
        <taxon>eudicotyledons</taxon>
        <taxon>Gunneridae</taxon>
        <taxon>Pentapetalae</taxon>
        <taxon>rosids</taxon>
        <taxon>malvids</taxon>
        <taxon>Sapindales</taxon>
        <taxon>Meliaceae</taxon>
        <taxon>Melia</taxon>
    </lineage>
</organism>
<dbReference type="Proteomes" id="UP001164539">
    <property type="component" value="Chromosome 1"/>
</dbReference>
<sequence>MAASLNLKTINILQHFQIQKLIPAMSSLRFSSTFYLLSFAFLLQTAFGADINPLFRSCSNETFTANIPYQINLNKLMGYLYYQAPPTGFGLASLGQNPNQVHGLALCRGDVSTSDCKTCVADASSNIRKNCPYSKHATIFYDNCFLKYSNEDFFGQIDNGPKWYMWNVNNVSNPVISNEKSKELLSHLAKQASTSPKLYAAGELEMEESKKLYGLAQCTRDLSYDDCKLCLDGIIDDLPSCCDGKQGGRVITGSCTIRYEIYPFVKA</sequence>
<protein>
    <submittedName>
        <fullName evidence="1">Cysteine-rich repeat secretory protein</fullName>
    </submittedName>
</protein>
<gene>
    <name evidence="1" type="ORF">OWV82_002677</name>
</gene>
<evidence type="ECO:0000313" key="2">
    <source>
        <dbReference type="Proteomes" id="UP001164539"/>
    </source>
</evidence>
<comment type="caution">
    <text evidence="1">The sequence shown here is derived from an EMBL/GenBank/DDBJ whole genome shotgun (WGS) entry which is preliminary data.</text>
</comment>
<keyword evidence="2" id="KW-1185">Reference proteome</keyword>
<dbReference type="EMBL" id="CM051394">
    <property type="protein sequence ID" value="KAJ4729983.1"/>
    <property type="molecule type" value="Genomic_DNA"/>
</dbReference>
<proteinExistence type="predicted"/>
<reference evidence="1 2" key="1">
    <citation type="journal article" date="2023" name="Science">
        <title>Complex scaffold remodeling in plant triterpene biosynthesis.</title>
        <authorList>
            <person name="De La Pena R."/>
            <person name="Hodgson H."/>
            <person name="Liu J.C."/>
            <person name="Stephenson M.J."/>
            <person name="Martin A.C."/>
            <person name="Owen C."/>
            <person name="Harkess A."/>
            <person name="Leebens-Mack J."/>
            <person name="Jimenez L.E."/>
            <person name="Osbourn A."/>
            <person name="Sattely E.S."/>
        </authorList>
    </citation>
    <scope>NUCLEOTIDE SEQUENCE [LARGE SCALE GENOMIC DNA]</scope>
    <source>
        <strain evidence="2">cv. JPN11</strain>
        <tissue evidence="1">Leaf</tissue>
    </source>
</reference>
<evidence type="ECO:0000313" key="1">
    <source>
        <dbReference type="EMBL" id="KAJ4729983.1"/>
    </source>
</evidence>
<name>A0ACC1Z3W4_MELAZ</name>